<keyword evidence="3" id="KW-1185">Reference proteome</keyword>
<keyword evidence="1" id="KW-0732">Signal</keyword>
<dbReference type="AlphaFoldDB" id="A0AAG5D2Q7"/>
<name>A0AAG5D2Q7_ANOAO</name>
<organism evidence="2 3">
    <name type="scientific">Anopheles atroparvus</name>
    <name type="common">European mosquito</name>
    <dbReference type="NCBI Taxonomy" id="41427"/>
    <lineage>
        <taxon>Eukaryota</taxon>
        <taxon>Metazoa</taxon>
        <taxon>Ecdysozoa</taxon>
        <taxon>Arthropoda</taxon>
        <taxon>Hexapoda</taxon>
        <taxon>Insecta</taxon>
        <taxon>Pterygota</taxon>
        <taxon>Neoptera</taxon>
        <taxon>Endopterygota</taxon>
        <taxon>Diptera</taxon>
        <taxon>Nematocera</taxon>
        <taxon>Culicoidea</taxon>
        <taxon>Culicidae</taxon>
        <taxon>Anophelinae</taxon>
        <taxon>Anopheles</taxon>
    </lineage>
</organism>
<feature type="chain" id="PRO_5042476779" description="Secreted protein" evidence="1">
    <location>
        <begin position="23"/>
        <end position="95"/>
    </location>
</feature>
<protein>
    <recommendedName>
        <fullName evidence="4">Secreted protein</fullName>
    </recommendedName>
</protein>
<dbReference type="EnsemblMetazoa" id="ENSAATROPT005588">
    <property type="protein sequence ID" value="ENSAATROPP005169"/>
    <property type="gene ID" value="ENSAATROPG004496"/>
</dbReference>
<reference evidence="2" key="1">
    <citation type="submission" date="2024-04" db="UniProtKB">
        <authorList>
            <consortium name="EnsemblMetazoa"/>
        </authorList>
    </citation>
    <scope>IDENTIFICATION</scope>
    <source>
        <strain evidence="2">EBRO</strain>
    </source>
</reference>
<sequence>MTFAVVLSKAILLVYRFSGVFAPQLRFKKFLGNFQTNTQSISHDFRRTASGVLQRSGSFPLPPGRRIPLHQREHGKPQKWTWLEAQVKCGFVIMS</sequence>
<evidence type="ECO:0000313" key="2">
    <source>
        <dbReference type="EnsemblMetazoa" id="ENSAATROPP005169"/>
    </source>
</evidence>
<evidence type="ECO:0000256" key="1">
    <source>
        <dbReference type="SAM" id="SignalP"/>
    </source>
</evidence>
<feature type="signal peptide" evidence="1">
    <location>
        <begin position="1"/>
        <end position="22"/>
    </location>
</feature>
<evidence type="ECO:0008006" key="4">
    <source>
        <dbReference type="Google" id="ProtNLM"/>
    </source>
</evidence>
<dbReference type="Proteomes" id="UP000075880">
    <property type="component" value="Unassembled WGS sequence"/>
</dbReference>
<accession>A0AAG5D2Q7</accession>
<proteinExistence type="predicted"/>
<evidence type="ECO:0000313" key="3">
    <source>
        <dbReference type="Proteomes" id="UP000075880"/>
    </source>
</evidence>